<feature type="binding site" evidence="3">
    <location>
        <begin position="170"/>
        <end position="173"/>
    </location>
    <ligand>
        <name>GTP</name>
        <dbReference type="ChEBI" id="CHEBI:37565"/>
    </ligand>
</feature>
<keyword evidence="2 3" id="KW-0342">GTP-binding</keyword>
<feature type="region of interest" description="Disordered" evidence="4">
    <location>
        <begin position="1"/>
        <end position="32"/>
    </location>
</feature>
<evidence type="ECO:0000256" key="1">
    <source>
        <dbReference type="ARBA" id="ARBA00022741"/>
    </source>
</evidence>
<evidence type="ECO:0000313" key="7">
    <source>
        <dbReference type="EMBL" id="ROR73760.1"/>
    </source>
</evidence>
<sequence>MARDSGTDDPRVRIRPDKRGSRPRTKVRPSYEDAEPAMVLTVDRGRYGVLLDAGLPSRREIVAVKAKELGRDGGHRGQSAIVVGDRVRVVGDTSGSAGSLARIVGRDERSSVLRRSLEESASGYERVIVANADQLVIVVAAAQPEPRPRLVDRCLVAAYDAGMDPLLCLTKADLADPAEFLERYAALDVPWVITSSMTDDPQHDAGLSALHERLAGRTSVLVGHSGVGKSTLVNALVPAASRATGEVNTVTGRGRHTSSSAVALELTGSGHQVNAGWIIDTPGVRSFGLQHVKPEDLLAAFEDLAEAATACPRGCTHGEGAPDCALDRWAEQADPASRARLASFRRLLESRTPEQPGR</sequence>
<comment type="subunit">
    <text evidence="3">Monomer. Associates with 30S ribosomal subunit, binds 16S rRNA.</text>
</comment>
<keyword evidence="3" id="KW-0378">Hydrolase</keyword>
<feature type="domain" description="CP-type G" evidence="6">
    <location>
        <begin position="114"/>
        <end position="287"/>
    </location>
</feature>
<dbReference type="AlphaFoldDB" id="A0A3N2BEZ1"/>
<dbReference type="EMBL" id="RKHK01000001">
    <property type="protein sequence ID" value="ROR73760.1"/>
    <property type="molecule type" value="Genomic_DNA"/>
</dbReference>
<dbReference type="InterPro" id="IPR010914">
    <property type="entry name" value="RsgA_GTPase_dom"/>
</dbReference>
<dbReference type="HAMAP" id="MF_01820">
    <property type="entry name" value="GTPase_RsgA"/>
    <property type="match status" value="1"/>
</dbReference>
<feature type="domain" description="EngC GTPase" evidence="5">
    <location>
        <begin position="130"/>
        <end position="285"/>
    </location>
</feature>
<comment type="caution">
    <text evidence="7">The sequence shown here is derived from an EMBL/GenBank/DDBJ whole genome shotgun (WGS) entry which is preliminary data.</text>
</comment>
<dbReference type="PANTHER" id="PTHR32120:SF11">
    <property type="entry name" value="SMALL RIBOSOMAL SUBUNIT BIOGENESIS GTPASE RSGA 1, MITOCHONDRIAL-RELATED"/>
    <property type="match status" value="1"/>
</dbReference>
<dbReference type="CDD" id="cd01854">
    <property type="entry name" value="YjeQ_EngC"/>
    <property type="match status" value="1"/>
</dbReference>
<dbReference type="Gene3D" id="1.10.40.50">
    <property type="entry name" value="Probable gtpase engc, domain 3"/>
    <property type="match status" value="1"/>
</dbReference>
<evidence type="ECO:0000313" key="8">
    <source>
        <dbReference type="Proteomes" id="UP000280668"/>
    </source>
</evidence>
<dbReference type="PROSITE" id="PS50936">
    <property type="entry name" value="ENGC_GTPASE"/>
    <property type="match status" value="1"/>
</dbReference>
<evidence type="ECO:0000256" key="3">
    <source>
        <dbReference type="HAMAP-Rule" id="MF_01820"/>
    </source>
</evidence>
<keyword evidence="3" id="KW-0479">Metal-binding</keyword>
<feature type="binding site" evidence="3">
    <location>
        <position position="315"/>
    </location>
    <ligand>
        <name>Zn(2+)</name>
        <dbReference type="ChEBI" id="CHEBI:29105"/>
    </ligand>
</feature>
<reference evidence="7 8" key="1">
    <citation type="submission" date="2018-11" db="EMBL/GenBank/DDBJ databases">
        <title>Sequencing the genomes of 1000 actinobacteria strains.</title>
        <authorList>
            <person name="Klenk H.-P."/>
        </authorList>
    </citation>
    <scope>NUCLEOTIDE SEQUENCE [LARGE SCALE GENOMIC DNA]</scope>
    <source>
        <strain evidence="7 8">DSM 11294</strain>
    </source>
</reference>
<feature type="binding site" evidence="3">
    <location>
        <position position="317"/>
    </location>
    <ligand>
        <name>Zn(2+)</name>
        <dbReference type="ChEBI" id="CHEBI:29105"/>
    </ligand>
</feature>
<dbReference type="GO" id="GO:0019843">
    <property type="term" value="F:rRNA binding"/>
    <property type="evidence" value="ECO:0007669"/>
    <property type="project" value="UniProtKB-KW"/>
</dbReference>
<dbReference type="RefSeq" id="WP_123304141.1">
    <property type="nucleotide sequence ID" value="NZ_RKHK01000001.1"/>
</dbReference>
<evidence type="ECO:0000256" key="4">
    <source>
        <dbReference type="SAM" id="MobiDB-lite"/>
    </source>
</evidence>
<feature type="compositionally biased region" description="Basic and acidic residues" evidence="4">
    <location>
        <begin position="1"/>
        <end position="20"/>
    </location>
</feature>
<comment type="similarity">
    <text evidence="3">Belongs to the TRAFAC class YlqF/YawG GTPase family. RsgA subfamily.</text>
</comment>
<name>A0A3N2BEZ1_9MICO</name>
<accession>A0A3N2BEZ1</accession>
<keyword evidence="3" id="KW-0690">Ribosome biogenesis</keyword>
<dbReference type="EC" id="3.6.1.-" evidence="3"/>
<dbReference type="InterPro" id="IPR030378">
    <property type="entry name" value="G_CP_dom"/>
</dbReference>
<dbReference type="Proteomes" id="UP000280668">
    <property type="component" value="Unassembled WGS sequence"/>
</dbReference>
<evidence type="ECO:0000256" key="2">
    <source>
        <dbReference type="ARBA" id="ARBA00023134"/>
    </source>
</evidence>
<dbReference type="SUPFAM" id="SSF52540">
    <property type="entry name" value="P-loop containing nucleoside triphosphate hydrolases"/>
    <property type="match status" value="1"/>
</dbReference>
<evidence type="ECO:0000259" key="6">
    <source>
        <dbReference type="PROSITE" id="PS51721"/>
    </source>
</evidence>
<dbReference type="InterPro" id="IPR027417">
    <property type="entry name" value="P-loop_NTPase"/>
</dbReference>
<feature type="binding site" evidence="3">
    <location>
        <begin position="223"/>
        <end position="231"/>
    </location>
    <ligand>
        <name>GTP</name>
        <dbReference type="ChEBI" id="CHEBI:37565"/>
    </ligand>
</feature>
<comment type="subcellular location">
    <subcellularLocation>
        <location evidence="3">Cytoplasm</location>
    </subcellularLocation>
</comment>
<evidence type="ECO:0000259" key="5">
    <source>
        <dbReference type="PROSITE" id="PS50936"/>
    </source>
</evidence>
<dbReference type="Gene3D" id="3.40.50.300">
    <property type="entry name" value="P-loop containing nucleotide triphosphate hydrolases"/>
    <property type="match status" value="1"/>
</dbReference>
<dbReference type="GO" id="GO:0005737">
    <property type="term" value="C:cytoplasm"/>
    <property type="evidence" value="ECO:0007669"/>
    <property type="project" value="UniProtKB-SubCell"/>
</dbReference>
<dbReference type="NCBIfam" id="TIGR00157">
    <property type="entry name" value="ribosome small subunit-dependent GTPase A"/>
    <property type="match status" value="1"/>
</dbReference>
<keyword evidence="3" id="KW-0862">Zinc</keyword>
<gene>
    <name evidence="3" type="primary">rsgA</name>
    <name evidence="7" type="ORF">EDD31_2148</name>
</gene>
<dbReference type="PANTHER" id="PTHR32120">
    <property type="entry name" value="SMALL RIBOSOMAL SUBUNIT BIOGENESIS GTPASE RSGA"/>
    <property type="match status" value="1"/>
</dbReference>
<dbReference type="OrthoDB" id="9809485at2"/>
<feature type="binding site" evidence="3">
    <location>
        <position position="324"/>
    </location>
    <ligand>
        <name>Zn(2+)</name>
        <dbReference type="ChEBI" id="CHEBI:29105"/>
    </ligand>
</feature>
<dbReference type="GO" id="GO:0005525">
    <property type="term" value="F:GTP binding"/>
    <property type="evidence" value="ECO:0007669"/>
    <property type="project" value="UniProtKB-UniRule"/>
</dbReference>
<organism evidence="7 8">
    <name type="scientific">Bogoriella caseilytica</name>
    <dbReference type="NCBI Taxonomy" id="56055"/>
    <lineage>
        <taxon>Bacteria</taxon>
        <taxon>Bacillati</taxon>
        <taxon>Actinomycetota</taxon>
        <taxon>Actinomycetes</taxon>
        <taxon>Micrococcales</taxon>
        <taxon>Bogoriellaceae</taxon>
        <taxon>Bogoriella</taxon>
    </lineage>
</organism>
<dbReference type="GO" id="GO:0003924">
    <property type="term" value="F:GTPase activity"/>
    <property type="evidence" value="ECO:0007669"/>
    <property type="project" value="UniProtKB-UniRule"/>
</dbReference>
<keyword evidence="8" id="KW-1185">Reference proteome</keyword>
<keyword evidence="3" id="KW-0699">rRNA-binding</keyword>
<comment type="function">
    <text evidence="3">One of several proteins that assist in the late maturation steps of the functional core of the 30S ribosomal subunit. Helps release RbfA from mature subunits. May play a role in the assembly of ribosomal proteins into the subunit. Circularly permuted GTPase that catalyzes slow GTP hydrolysis, GTPase activity is stimulated by the 30S ribosomal subunit.</text>
</comment>
<dbReference type="InterPro" id="IPR004881">
    <property type="entry name" value="Ribosome_biogen_GTPase_RsgA"/>
</dbReference>
<keyword evidence="1 3" id="KW-0547">Nucleotide-binding</keyword>
<feature type="binding site" evidence="3">
    <location>
        <position position="311"/>
    </location>
    <ligand>
        <name>Zn(2+)</name>
        <dbReference type="ChEBI" id="CHEBI:29105"/>
    </ligand>
</feature>
<protein>
    <recommendedName>
        <fullName evidence="3">Small ribosomal subunit biogenesis GTPase RsgA</fullName>
        <ecNumber evidence="3">3.6.1.-</ecNumber>
    </recommendedName>
</protein>
<comment type="cofactor">
    <cofactor evidence="3">
        <name>Zn(2+)</name>
        <dbReference type="ChEBI" id="CHEBI:29105"/>
    </cofactor>
    <text evidence="3">Binds 1 zinc ion per subunit.</text>
</comment>
<proteinExistence type="inferred from homology"/>
<keyword evidence="3" id="KW-0963">Cytoplasm</keyword>
<dbReference type="Pfam" id="PF03193">
    <property type="entry name" value="RsgA_GTPase"/>
    <property type="match status" value="1"/>
</dbReference>
<keyword evidence="3" id="KW-0694">RNA-binding</keyword>
<dbReference type="GO" id="GO:0042274">
    <property type="term" value="P:ribosomal small subunit biogenesis"/>
    <property type="evidence" value="ECO:0007669"/>
    <property type="project" value="UniProtKB-UniRule"/>
</dbReference>
<dbReference type="GO" id="GO:0046872">
    <property type="term" value="F:metal ion binding"/>
    <property type="evidence" value="ECO:0007669"/>
    <property type="project" value="UniProtKB-KW"/>
</dbReference>
<dbReference type="PROSITE" id="PS51721">
    <property type="entry name" value="G_CP"/>
    <property type="match status" value="1"/>
</dbReference>